<feature type="compositionally biased region" description="Basic residues" evidence="1">
    <location>
        <begin position="171"/>
        <end position="182"/>
    </location>
</feature>
<reference evidence="2" key="1">
    <citation type="journal article" date="2020" name="Stud. Mycol.">
        <title>101 Dothideomycetes genomes: a test case for predicting lifestyles and emergence of pathogens.</title>
        <authorList>
            <person name="Haridas S."/>
            <person name="Albert R."/>
            <person name="Binder M."/>
            <person name="Bloem J."/>
            <person name="Labutti K."/>
            <person name="Salamov A."/>
            <person name="Andreopoulos B."/>
            <person name="Baker S."/>
            <person name="Barry K."/>
            <person name="Bills G."/>
            <person name="Bluhm B."/>
            <person name="Cannon C."/>
            <person name="Castanera R."/>
            <person name="Culley D."/>
            <person name="Daum C."/>
            <person name="Ezra D."/>
            <person name="Gonzalez J."/>
            <person name="Henrissat B."/>
            <person name="Kuo A."/>
            <person name="Liang C."/>
            <person name="Lipzen A."/>
            <person name="Lutzoni F."/>
            <person name="Magnuson J."/>
            <person name="Mondo S."/>
            <person name="Nolan M."/>
            <person name="Ohm R."/>
            <person name="Pangilinan J."/>
            <person name="Park H.-J."/>
            <person name="Ramirez L."/>
            <person name="Alfaro M."/>
            <person name="Sun H."/>
            <person name="Tritt A."/>
            <person name="Yoshinaga Y."/>
            <person name="Zwiers L.-H."/>
            <person name="Turgeon B."/>
            <person name="Goodwin S."/>
            <person name="Spatafora J."/>
            <person name="Crous P."/>
            <person name="Grigoriev I."/>
        </authorList>
    </citation>
    <scope>NUCLEOTIDE SEQUENCE</scope>
    <source>
        <strain evidence="2">CBS 107.79</strain>
    </source>
</reference>
<organism evidence="2 3">
    <name type="scientific">Bimuria novae-zelandiae CBS 107.79</name>
    <dbReference type="NCBI Taxonomy" id="1447943"/>
    <lineage>
        <taxon>Eukaryota</taxon>
        <taxon>Fungi</taxon>
        <taxon>Dikarya</taxon>
        <taxon>Ascomycota</taxon>
        <taxon>Pezizomycotina</taxon>
        <taxon>Dothideomycetes</taxon>
        <taxon>Pleosporomycetidae</taxon>
        <taxon>Pleosporales</taxon>
        <taxon>Massarineae</taxon>
        <taxon>Didymosphaeriaceae</taxon>
        <taxon>Bimuria</taxon>
    </lineage>
</organism>
<feature type="region of interest" description="Disordered" evidence="1">
    <location>
        <begin position="230"/>
        <end position="281"/>
    </location>
</feature>
<proteinExistence type="predicted"/>
<feature type="compositionally biased region" description="Polar residues" evidence="1">
    <location>
        <begin position="11"/>
        <end position="20"/>
    </location>
</feature>
<dbReference type="EMBL" id="ML976760">
    <property type="protein sequence ID" value="KAF1965514.1"/>
    <property type="molecule type" value="Genomic_DNA"/>
</dbReference>
<evidence type="ECO:0000313" key="2">
    <source>
        <dbReference type="EMBL" id="KAF1965514.1"/>
    </source>
</evidence>
<dbReference type="OrthoDB" id="3795681at2759"/>
<dbReference type="Proteomes" id="UP000800036">
    <property type="component" value="Unassembled WGS sequence"/>
</dbReference>
<keyword evidence="3" id="KW-1185">Reference proteome</keyword>
<feature type="region of interest" description="Disordered" evidence="1">
    <location>
        <begin position="1"/>
        <end position="115"/>
    </location>
</feature>
<accession>A0A6A5ULF1</accession>
<evidence type="ECO:0000256" key="1">
    <source>
        <dbReference type="SAM" id="MobiDB-lite"/>
    </source>
</evidence>
<feature type="region of interest" description="Disordered" evidence="1">
    <location>
        <begin position="135"/>
        <end position="195"/>
    </location>
</feature>
<name>A0A6A5ULF1_9PLEO</name>
<evidence type="ECO:0000313" key="3">
    <source>
        <dbReference type="Proteomes" id="UP000800036"/>
    </source>
</evidence>
<sequence>MRISAPADLESGSSASTILSACSPPAPLRQATPKPHIHNAHVRKPRRVFIRRNRSADTAVKVPAPRPESPPRASSLPRPTLGIPKTSVQRRAPRTPCGLLPRRKDSGVKQPSPGEEWRRALPRLYEIPKINIIPATPEEPPLPTWRKPPRTQPLLTSPAPRERDPSGFSRKPARTSRTKRKPPLGDGQPGPIFHPFLPTHLSRTCKLSLAKTAEHPIDLRECWRCPEAELKHGGGDNTQSVHNEERSSERPEADEETERTPLLASSPEASVSGTEDEPHFEAAPRRTIFQRVISFFLKPFVTIYTHIVTTVKEYMHDKKVQSGELGSYDTETAHWLRRSSDVENWCVVGRRAWEYGMFASSPPAVPSQRGSSIEERSMSRESVEGEVRNVTC</sequence>
<feature type="compositionally biased region" description="Basic and acidic residues" evidence="1">
    <location>
        <begin position="242"/>
        <end position="251"/>
    </location>
</feature>
<feature type="compositionally biased region" description="Basic residues" evidence="1">
    <location>
        <begin position="35"/>
        <end position="53"/>
    </location>
</feature>
<gene>
    <name evidence="2" type="ORF">BU23DRAFT_627307</name>
</gene>
<feature type="compositionally biased region" description="Basic and acidic residues" evidence="1">
    <location>
        <begin position="372"/>
        <end position="392"/>
    </location>
</feature>
<feature type="region of interest" description="Disordered" evidence="1">
    <location>
        <begin position="362"/>
        <end position="392"/>
    </location>
</feature>
<protein>
    <submittedName>
        <fullName evidence="2">Uncharacterized protein</fullName>
    </submittedName>
</protein>
<dbReference type="AlphaFoldDB" id="A0A6A5ULF1"/>
<dbReference type="PROSITE" id="PS51257">
    <property type="entry name" value="PROKAR_LIPOPROTEIN"/>
    <property type="match status" value="1"/>
</dbReference>